<sequence>MTLSSLDNTLHSLGQILEPHQIVTAEARSPLWQTQLNAAFLPDQGNPPIVYPQDSEQLGALLTWAHHDRRTVLICGAGSKLGWGTPIPATDLVLSLQHLNRIIDHAVGDLTITVEAGIPFQTLQHHLKTSGQFLPVDPSYAPQATLGGILATRDAGSLRHRYGGVRDLLLGLSFVRADGQRAKAGGRVVKNVAGYDLMKLFTGSFGTLGLLSEVTLRLYPIQEISQTVVLVGPPEAIATLTAQVLNSTLTPVALDLLSESVIPHLSPPGSLALVARFQSLGESVTAQVRRLMQLGTHLASQVYCDQAEEDLWTALGHRQGLQETDTLHPETPLVAKFGLLPQRAVPALQLFHQWSQQQDCTCWMQIHAGSGLGTLKLTASASSLTASLLQQLRSHCEQHQGFLSVLDAPLSLRQSFDVWGYPGNAIATMRKLKHQFDPHRILNPGRYVGGI</sequence>
<protein>
    <submittedName>
        <fullName evidence="6">FAD-binding oxidoreductase</fullName>
    </submittedName>
</protein>
<dbReference type="Pfam" id="PF02913">
    <property type="entry name" value="FAD-oxidase_C"/>
    <property type="match status" value="1"/>
</dbReference>
<dbReference type="InterPro" id="IPR004113">
    <property type="entry name" value="FAD-bd_oxidored_4_C"/>
</dbReference>
<name>A0ABD4SZ06_9CYAN</name>
<feature type="domain" description="FAD-binding PCMH-type" evidence="5">
    <location>
        <begin position="42"/>
        <end position="221"/>
    </location>
</feature>
<evidence type="ECO:0000256" key="2">
    <source>
        <dbReference type="ARBA" id="ARBA00022630"/>
    </source>
</evidence>
<dbReference type="PANTHER" id="PTHR11748">
    <property type="entry name" value="D-LACTATE DEHYDROGENASE"/>
    <property type="match status" value="1"/>
</dbReference>
<dbReference type="RefSeq" id="WP_166283822.1">
    <property type="nucleotide sequence ID" value="NZ_JTHE03000011.1"/>
</dbReference>
<dbReference type="InterPro" id="IPR036318">
    <property type="entry name" value="FAD-bd_PCMH-like_sf"/>
</dbReference>
<dbReference type="EMBL" id="JTHE03000011">
    <property type="protein sequence ID" value="MCM1981547.1"/>
    <property type="molecule type" value="Genomic_DNA"/>
</dbReference>
<organism evidence="6 7">
    <name type="scientific">Lyngbya confervoides BDU141951</name>
    <dbReference type="NCBI Taxonomy" id="1574623"/>
    <lineage>
        <taxon>Bacteria</taxon>
        <taxon>Bacillati</taxon>
        <taxon>Cyanobacteriota</taxon>
        <taxon>Cyanophyceae</taxon>
        <taxon>Oscillatoriophycideae</taxon>
        <taxon>Oscillatoriales</taxon>
        <taxon>Microcoleaceae</taxon>
        <taxon>Lyngbya</taxon>
    </lineage>
</organism>
<dbReference type="SUPFAM" id="SSF56176">
    <property type="entry name" value="FAD-binding/transporter-associated domain-like"/>
    <property type="match status" value="1"/>
</dbReference>
<dbReference type="Gene3D" id="1.10.45.10">
    <property type="entry name" value="Vanillyl-alcohol Oxidase, Chain A, domain 4"/>
    <property type="match status" value="1"/>
</dbReference>
<reference evidence="6 7" key="1">
    <citation type="journal article" date="2015" name="Genome Announc.">
        <title>Draft Genome Sequence of Filamentous Marine Cyanobacterium Lyngbya confervoides Strain BDU141951.</title>
        <authorList>
            <person name="Chandrababunaidu M.M."/>
            <person name="Sen D."/>
            <person name="Tripathy S."/>
        </authorList>
    </citation>
    <scope>NUCLEOTIDE SEQUENCE [LARGE SCALE GENOMIC DNA]</scope>
    <source>
        <strain evidence="6 7">BDU141951</strain>
    </source>
</reference>
<dbReference type="PROSITE" id="PS51387">
    <property type="entry name" value="FAD_PCMH"/>
    <property type="match status" value="1"/>
</dbReference>
<dbReference type="PANTHER" id="PTHR11748:SF103">
    <property type="entry name" value="GLYCOLATE OXIDASE SUBUNIT GLCE"/>
    <property type="match status" value="1"/>
</dbReference>
<dbReference type="GO" id="GO:0016491">
    <property type="term" value="F:oxidoreductase activity"/>
    <property type="evidence" value="ECO:0007669"/>
    <property type="project" value="UniProtKB-KW"/>
</dbReference>
<dbReference type="InterPro" id="IPR016169">
    <property type="entry name" value="FAD-bd_PCMH_sub2"/>
</dbReference>
<dbReference type="SUPFAM" id="SSF55103">
    <property type="entry name" value="FAD-linked oxidases, C-terminal domain"/>
    <property type="match status" value="1"/>
</dbReference>
<evidence type="ECO:0000313" key="6">
    <source>
        <dbReference type="EMBL" id="MCM1981547.1"/>
    </source>
</evidence>
<evidence type="ECO:0000313" key="7">
    <source>
        <dbReference type="Proteomes" id="UP000031561"/>
    </source>
</evidence>
<dbReference type="AlphaFoldDB" id="A0ABD4SZ06"/>
<evidence type="ECO:0000259" key="5">
    <source>
        <dbReference type="PROSITE" id="PS51387"/>
    </source>
</evidence>
<comment type="cofactor">
    <cofactor evidence="1">
        <name>FAD</name>
        <dbReference type="ChEBI" id="CHEBI:57692"/>
    </cofactor>
</comment>
<keyword evidence="2" id="KW-0285">Flavoprotein</keyword>
<evidence type="ECO:0000256" key="1">
    <source>
        <dbReference type="ARBA" id="ARBA00001974"/>
    </source>
</evidence>
<dbReference type="InterPro" id="IPR006094">
    <property type="entry name" value="Oxid_FAD_bind_N"/>
</dbReference>
<dbReference type="Proteomes" id="UP000031561">
    <property type="component" value="Unassembled WGS sequence"/>
</dbReference>
<keyword evidence="3" id="KW-0274">FAD</keyword>
<dbReference type="Gene3D" id="3.30.465.10">
    <property type="match status" value="1"/>
</dbReference>
<dbReference type="Pfam" id="PF01565">
    <property type="entry name" value="FAD_binding_4"/>
    <property type="match status" value="1"/>
</dbReference>
<gene>
    <name evidence="6" type="ORF">QQ91_0001715</name>
</gene>
<comment type="caution">
    <text evidence="6">The sequence shown here is derived from an EMBL/GenBank/DDBJ whole genome shotgun (WGS) entry which is preliminary data.</text>
</comment>
<keyword evidence="4" id="KW-0560">Oxidoreductase</keyword>
<evidence type="ECO:0000256" key="4">
    <source>
        <dbReference type="ARBA" id="ARBA00023002"/>
    </source>
</evidence>
<accession>A0ABD4SZ06</accession>
<evidence type="ECO:0000256" key="3">
    <source>
        <dbReference type="ARBA" id="ARBA00022827"/>
    </source>
</evidence>
<dbReference type="InterPro" id="IPR016166">
    <property type="entry name" value="FAD-bd_PCMH"/>
</dbReference>
<keyword evidence="7" id="KW-1185">Reference proteome</keyword>
<proteinExistence type="predicted"/>
<dbReference type="InterPro" id="IPR016171">
    <property type="entry name" value="Vanillyl_alc_oxidase_C-sub2"/>
</dbReference>
<dbReference type="InterPro" id="IPR016164">
    <property type="entry name" value="FAD-linked_Oxase-like_C"/>
</dbReference>